<accession>A0ABQ6WPI5</accession>
<feature type="region of interest" description="Disordered" evidence="1">
    <location>
        <begin position="1"/>
        <end position="34"/>
    </location>
</feature>
<name>A0ABQ6WPI5_9EURO</name>
<evidence type="ECO:0000313" key="2">
    <source>
        <dbReference type="EMBL" id="KAE8418131.1"/>
    </source>
</evidence>
<gene>
    <name evidence="2" type="ORF">BDV36DRAFT_255033</name>
</gene>
<evidence type="ECO:0008006" key="4">
    <source>
        <dbReference type="Google" id="ProtNLM"/>
    </source>
</evidence>
<dbReference type="Proteomes" id="UP000325395">
    <property type="component" value="Unassembled WGS sequence"/>
</dbReference>
<dbReference type="EMBL" id="ML735730">
    <property type="protein sequence ID" value="KAE8418131.1"/>
    <property type="molecule type" value="Genomic_DNA"/>
</dbReference>
<proteinExistence type="predicted"/>
<protein>
    <recommendedName>
        <fullName evidence="4">REJ domain-containing protein</fullName>
    </recommendedName>
</protein>
<feature type="region of interest" description="Disordered" evidence="1">
    <location>
        <begin position="49"/>
        <end position="75"/>
    </location>
</feature>
<evidence type="ECO:0000256" key="1">
    <source>
        <dbReference type="SAM" id="MobiDB-lite"/>
    </source>
</evidence>
<reference evidence="2 3" key="1">
    <citation type="submission" date="2019-04" db="EMBL/GenBank/DDBJ databases">
        <authorList>
            <consortium name="DOE Joint Genome Institute"/>
            <person name="Mondo S."/>
            <person name="Kjaerbolling I."/>
            <person name="Vesth T."/>
            <person name="Frisvad J.C."/>
            <person name="Nybo J.L."/>
            <person name="Theobald S."/>
            <person name="Kildgaard S."/>
            <person name="Isbrandt T."/>
            <person name="Kuo A."/>
            <person name="Sato A."/>
            <person name="Lyhne E.K."/>
            <person name="Kogle M.E."/>
            <person name="Wiebenga A."/>
            <person name="Kun R.S."/>
            <person name="Lubbers R.J."/>
            <person name="Makela M.R."/>
            <person name="Barry K."/>
            <person name="Chovatia M."/>
            <person name="Clum A."/>
            <person name="Daum C."/>
            <person name="Haridas S."/>
            <person name="He G."/>
            <person name="LaButti K."/>
            <person name="Lipzen A."/>
            <person name="Riley R."/>
            <person name="Salamov A."/>
            <person name="Simmons B.A."/>
            <person name="Magnuson J.K."/>
            <person name="Henrissat B."/>
            <person name="Mortensen U.H."/>
            <person name="Larsen T.O."/>
            <person name="Devries R.P."/>
            <person name="Grigoriev I.V."/>
            <person name="Machida M."/>
            <person name="Baker S.E."/>
            <person name="Andersen M.R."/>
            <person name="Cantor M.N."/>
            <person name="Hua S.X."/>
        </authorList>
    </citation>
    <scope>NUCLEOTIDE SEQUENCE [LARGE SCALE GENOMIC DNA]</scope>
    <source>
        <strain evidence="2 3">CBS 117616</strain>
    </source>
</reference>
<organism evidence="2 3">
    <name type="scientific">Aspergillus pseudocaelatus</name>
    <dbReference type="NCBI Taxonomy" id="1825620"/>
    <lineage>
        <taxon>Eukaryota</taxon>
        <taxon>Fungi</taxon>
        <taxon>Dikarya</taxon>
        <taxon>Ascomycota</taxon>
        <taxon>Pezizomycotina</taxon>
        <taxon>Eurotiomycetes</taxon>
        <taxon>Eurotiomycetidae</taxon>
        <taxon>Eurotiales</taxon>
        <taxon>Aspergillaceae</taxon>
        <taxon>Aspergillus</taxon>
        <taxon>Aspergillus subgen. Circumdati</taxon>
    </lineage>
</organism>
<keyword evidence="3" id="KW-1185">Reference proteome</keyword>
<sequence>MCFSLKSTPSPVIVPSTQTPGCTSANGSTTVPGSNTALALTRVPIDMSTVPTRKISPSSHQPARSASGSTTQDVP</sequence>
<evidence type="ECO:0000313" key="3">
    <source>
        <dbReference type="Proteomes" id="UP000325395"/>
    </source>
</evidence>